<dbReference type="Proteomes" id="UP000009886">
    <property type="component" value="Unassembled WGS sequence"/>
</dbReference>
<dbReference type="PANTHER" id="PTHR17178">
    <property type="entry name" value="SECRETORY GRANULE PROTEOGLYCAN CORE PROTEIN"/>
    <property type="match status" value="1"/>
</dbReference>
<reference evidence="6" key="1">
    <citation type="journal article" date="2012" name="BMC Genomics">
        <title>Genome sequence of the necrotrophic fungus Penicillium digitatum, the main postharvest pathogen of citrus.</title>
        <authorList>
            <person name="Marcet-Houben M."/>
            <person name="Ballester A.-R."/>
            <person name="de la Fuente B."/>
            <person name="Harries E."/>
            <person name="Marcos J.F."/>
            <person name="Gonzalez-Candelas L."/>
            <person name="Gabaldon T."/>
        </authorList>
    </citation>
    <scope>NUCLEOTIDE SEQUENCE [LARGE SCALE GENOMIC DNA]</scope>
    <source>
        <strain evidence="6">Pd1 / CECT 20795</strain>
    </source>
</reference>
<organism evidence="5 6">
    <name type="scientific">Penicillium digitatum (strain Pd1 / CECT 20795)</name>
    <name type="common">Green mold</name>
    <dbReference type="NCBI Taxonomy" id="1170230"/>
    <lineage>
        <taxon>Eukaryota</taxon>
        <taxon>Fungi</taxon>
        <taxon>Dikarya</taxon>
        <taxon>Ascomycota</taxon>
        <taxon>Pezizomycotina</taxon>
        <taxon>Eurotiomycetes</taxon>
        <taxon>Eurotiomycetidae</taxon>
        <taxon>Eurotiales</taxon>
        <taxon>Aspergillaceae</taxon>
        <taxon>Penicillium</taxon>
    </lineage>
</organism>
<keyword evidence="1" id="KW-0245">EGF-like domain</keyword>
<accession>K9GL32</accession>
<dbReference type="AlphaFoldDB" id="K9GL32"/>
<evidence type="ECO:0000256" key="1">
    <source>
        <dbReference type="PROSITE-ProRule" id="PRU00076"/>
    </source>
</evidence>
<dbReference type="EMBL" id="AKCU01000004">
    <property type="protein sequence ID" value="EKV22007.1"/>
    <property type="molecule type" value="Genomic_DNA"/>
</dbReference>
<feature type="region of interest" description="Disordered" evidence="2">
    <location>
        <begin position="164"/>
        <end position="204"/>
    </location>
</feature>
<keyword evidence="1" id="KW-1015">Disulfide bond</keyword>
<feature type="region of interest" description="Disordered" evidence="2">
    <location>
        <begin position="1"/>
        <end position="31"/>
    </location>
</feature>
<feature type="compositionally biased region" description="Polar residues" evidence="2">
    <location>
        <begin position="166"/>
        <end position="184"/>
    </location>
</feature>
<dbReference type="InterPro" id="IPR000742">
    <property type="entry name" value="EGF"/>
</dbReference>
<feature type="transmembrane region" description="Helical" evidence="3">
    <location>
        <begin position="362"/>
        <end position="387"/>
    </location>
</feature>
<dbReference type="PROSITE" id="PS50026">
    <property type="entry name" value="EGF_3"/>
    <property type="match status" value="1"/>
</dbReference>
<sequence>MPSVHDAPRFPPTFLQPESSPSQDDPRHQAAGLVVPLNARRPGLDPQSSIPTITEEFADSRFTKCSVASSRAIPLSWGSDPAESEIRGEYLDIDSDDGQLSPGFQDDEVRLVRNASVGKRAKPTMRTILRSNPVSIVDVPTPTQEESAKDTVVRSIGMGAVASQVPHITTSHPRDSFSTTSSESLCGLDPEKPPLAPHDDPPSDARLEKELEAFELLGHAAPAMSDKRPGGHKPPALNLHALRDAEARGSLSSLSDLIRRATKLASNLDHGRTASKTTLAGGEGAGFKGGLGHRPQNSGSLSDMLASFPPPGLATPKNRGSGTSWPSFGHSNLRNVEQVHSHEDDPNLSHPRALCCGMPRKVFVIICIVIFIIVVLAVLLPVFLVAVPREASSCAEKNPCANGGVSVSAGPQCSCICTNGYTGSQCTTASDGSCTTSLISNGANATMGSALPTLFEESKKKFDITLDSVTIMALFSINNVSCKAENALVTFGEVTSDDTSKTRRSVHLIDDSTPSVSNDPTPVLADRSEATMNGILYDDTESSKSATTMPTPIQTGSGTTATATKISVQSTAMKPSESVPTVPSVPGNVVGFSRVAVLYILQKTGSLETALASEVDIQEYLVYSYANTTQPAMMVGEFDVDFENLTITLPNSTVHAQ</sequence>
<evidence type="ECO:0000259" key="4">
    <source>
        <dbReference type="PROSITE" id="PS50026"/>
    </source>
</evidence>
<dbReference type="PANTHER" id="PTHR17178:SF0">
    <property type="entry name" value="SERGLYCIN"/>
    <property type="match status" value="1"/>
</dbReference>
<feature type="domain" description="EGF-like" evidence="4">
    <location>
        <begin position="390"/>
        <end position="427"/>
    </location>
</feature>
<feature type="compositionally biased region" description="Polar residues" evidence="2">
    <location>
        <begin position="318"/>
        <end position="328"/>
    </location>
</feature>
<dbReference type="PROSITE" id="PS00022">
    <property type="entry name" value="EGF_1"/>
    <property type="match status" value="1"/>
</dbReference>
<dbReference type="CDD" id="cd00054">
    <property type="entry name" value="EGF_CA"/>
    <property type="match status" value="1"/>
</dbReference>
<comment type="caution">
    <text evidence="5">The sequence shown here is derived from an EMBL/GenBank/DDBJ whole genome shotgun (WGS) entry which is preliminary data.</text>
</comment>
<keyword evidence="3" id="KW-1133">Transmembrane helix</keyword>
<name>K9GL32_PEND1</name>
<feature type="region of interest" description="Disordered" evidence="2">
    <location>
        <begin position="274"/>
        <end position="328"/>
    </location>
</feature>
<protein>
    <recommendedName>
        <fullName evidence="4">EGF-like domain-containing protein</fullName>
    </recommendedName>
</protein>
<feature type="disulfide bond" evidence="1">
    <location>
        <begin position="417"/>
        <end position="426"/>
    </location>
</feature>
<gene>
    <name evidence="5" type="ORF">PDIP_00770</name>
</gene>
<comment type="caution">
    <text evidence="1">Lacks conserved residue(s) required for the propagation of feature annotation.</text>
</comment>
<proteinExistence type="predicted"/>
<dbReference type="VEuPathDB" id="FungiDB:PDIP_00770"/>
<keyword evidence="3" id="KW-0812">Transmembrane</keyword>
<evidence type="ECO:0000256" key="3">
    <source>
        <dbReference type="SAM" id="Phobius"/>
    </source>
</evidence>
<feature type="compositionally biased region" description="Gly residues" evidence="2">
    <location>
        <begin position="281"/>
        <end position="292"/>
    </location>
</feature>
<dbReference type="HOGENOM" id="CLU_009769_1_0_1"/>
<evidence type="ECO:0000313" key="6">
    <source>
        <dbReference type="Proteomes" id="UP000009886"/>
    </source>
</evidence>
<dbReference type="Gene3D" id="2.10.25.10">
    <property type="entry name" value="Laminin"/>
    <property type="match status" value="1"/>
</dbReference>
<keyword evidence="3" id="KW-0472">Membrane</keyword>
<evidence type="ECO:0000256" key="2">
    <source>
        <dbReference type="SAM" id="MobiDB-lite"/>
    </source>
</evidence>
<dbReference type="OrthoDB" id="283575at2759"/>
<evidence type="ECO:0000313" key="5">
    <source>
        <dbReference type="EMBL" id="EKV22007.1"/>
    </source>
</evidence>
<feature type="compositionally biased region" description="Basic and acidic residues" evidence="2">
    <location>
        <begin position="189"/>
        <end position="204"/>
    </location>
</feature>
<dbReference type="KEGG" id="pdp:PDIP_00770"/>
<dbReference type="PROSITE" id="PS01186">
    <property type="entry name" value="EGF_2"/>
    <property type="match status" value="1"/>
</dbReference>